<protein>
    <submittedName>
        <fullName evidence="3">Uncharacterized protein</fullName>
    </submittedName>
</protein>
<dbReference type="AlphaFoldDB" id="A0A4V6IN09"/>
<name>A0A4V6IN09_METTU</name>
<dbReference type="Proteomes" id="UP000294360">
    <property type="component" value="Chromosome"/>
</dbReference>
<organism evidence="3 5">
    <name type="scientific">Methylocella tundrae</name>
    <dbReference type="NCBI Taxonomy" id="227605"/>
    <lineage>
        <taxon>Bacteria</taxon>
        <taxon>Pseudomonadati</taxon>
        <taxon>Pseudomonadota</taxon>
        <taxon>Alphaproteobacteria</taxon>
        <taxon>Hyphomicrobiales</taxon>
        <taxon>Beijerinckiaceae</taxon>
        <taxon>Methylocella</taxon>
    </lineage>
</organism>
<keyword evidence="2" id="KW-0732">Signal</keyword>
<reference evidence="3 5" key="1">
    <citation type="submission" date="2019-03" db="EMBL/GenBank/DDBJ databases">
        <authorList>
            <person name="Kox A.R. M."/>
        </authorList>
    </citation>
    <scope>NUCLEOTIDE SEQUENCE [LARGE SCALE GENOMIC DNA]</scope>
    <source>
        <strain evidence="3">MTUNDRAET4 annotated genome</strain>
    </source>
</reference>
<feature type="compositionally biased region" description="Polar residues" evidence="1">
    <location>
        <begin position="21"/>
        <end position="33"/>
    </location>
</feature>
<dbReference type="KEGG" id="mtun:MTUNDRAET4_3797"/>
<accession>A0A4V6IN09</accession>
<reference evidence="4 6" key="2">
    <citation type="submission" date="2019-05" db="EMBL/GenBank/DDBJ databases">
        <authorList>
            <person name="Farhan Ul Haque M."/>
        </authorList>
    </citation>
    <scope>NUCLEOTIDE SEQUENCE [LARGE SCALE GENOMIC DNA]</scope>
    <source>
        <strain evidence="4">2</strain>
    </source>
</reference>
<evidence type="ECO:0000313" key="6">
    <source>
        <dbReference type="Proteomes" id="UP000485880"/>
    </source>
</evidence>
<evidence type="ECO:0000313" key="3">
    <source>
        <dbReference type="EMBL" id="VFU10678.1"/>
    </source>
</evidence>
<keyword evidence="6" id="KW-1185">Reference proteome</keyword>
<proteinExistence type="predicted"/>
<feature type="compositionally biased region" description="Polar residues" evidence="1">
    <location>
        <begin position="61"/>
        <end position="76"/>
    </location>
</feature>
<evidence type="ECO:0000256" key="1">
    <source>
        <dbReference type="SAM" id="MobiDB-lite"/>
    </source>
</evidence>
<feature type="region of interest" description="Disordered" evidence="1">
    <location>
        <begin position="20"/>
        <end position="88"/>
    </location>
</feature>
<gene>
    <name evidence="4" type="ORF">MPC4_180014</name>
    <name evidence="3" type="ORF">MTUNDRAET4_3797</name>
</gene>
<feature type="chain" id="PRO_5044610206" evidence="2">
    <location>
        <begin position="21"/>
        <end position="88"/>
    </location>
</feature>
<dbReference type="EMBL" id="LR536450">
    <property type="protein sequence ID" value="VFU10678.1"/>
    <property type="molecule type" value="Genomic_DNA"/>
</dbReference>
<dbReference type="EMBL" id="CABFMQ020000074">
    <property type="protein sequence ID" value="VTZ49608.1"/>
    <property type="molecule type" value="Genomic_DNA"/>
</dbReference>
<evidence type="ECO:0000256" key="2">
    <source>
        <dbReference type="SAM" id="SignalP"/>
    </source>
</evidence>
<sequence length="88" mass="8511">MKLGTLFAAMVAITPGVALAQSMSPPDQGSRSAPATVGPEGRSAADSPEGPVGTSGHPSDMTGTPSMAPSSGNTPSGEPDSGMGRGDK</sequence>
<evidence type="ECO:0000313" key="4">
    <source>
        <dbReference type="EMBL" id="VTZ49608.1"/>
    </source>
</evidence>
<feature type="signal peptide" evidence="2">
    <location>
        <begin position="1"/>
        <end position="20"/>
    </location>
</feature>
<dbReference type="Proteomes" id="UP000485880">
    <property type="component" value="Unassembled WGS sequence"/>
</dbReference>
<evidence type="ECO:0000313" key="5">
    <source>
        <dbReference type="Proteomes" id="UP000294360"/>
    </source>
</evidence>